<keyword evidence="7 11" id="KW-0472">Membrane</keyword>
<keyword evidence="4 9" id="KW-0812">Transmembrane</keyword>
<protein>
    <submittedName>
        <fullName evidence="14">Preprotein translocase subunit YidC</fullName>
    </submittedName>
</protein>
<proteinExistence type="inferred from homology"/>
<keyword evidence="2" id="KW-0813">Transport</keyword>
<feature type="transmembrane region" description="Helical" evidence="11">
    <location>
        <begin position="143"/>
        <end position="163"/>
    </location>
</feature>
<dbReference type="PRINTS" id="PR00701">
    <property type="entry name" value="60KDINNERMP"/>
</dbReference>
<comment type="subcellular location">
    <subcellularLocation>
        <location evidence="1">Cell membrane</location>
        <topology evidence="1">Multi-pass membrane protein</topology>
    </subcellularLocation>
    <subcellularLocation>
        <location evidence="9">Membrane</location>
        <topology evidence="9">Multi-pass membrane protein</topology>
    </subcellularLocation>
</comment>
<feature type="region of interest" description="Disordered" evidence="10">
    <location>
        <begin position="302"/>
        <end position="345"/>
    </location>
</feature>
<evidence type="ECO:0000256" key="3">
    <source>
        <dbReference type="ARBA" id="ARBA00022475"/>
    </source>
</evidence>
<dbReference type="EMBL" id="AYYO01000005">
    <property type="protein sequence ID" value="KRM56393.1"/>
    <property type="molecule type" value="Genomic_DNA"/>
</dbReference>
<feature type="transmembrane region" description="Helical" evidence="11">
    <location>
        <begin position="62"/>
        <end position="80"/>
    </location>
</feature>
<dbReference type="NCBIfam" id="TIGR03592">
    <property type="entry name" value="yidC_oxa1_cterm"/>
    <property type="match status" value="1"/>
</dbReference>
<sequence>MKKLRRTGTFGALGLMALLLTACTNKNTYKIIPHGFPFGTFYKYISVPIQHLLEWISTQLGGNGYGLAILAITLVVRLVLMPSMLKQQRNMTIQQEKAKVLKPQLALLQKAAKMTKDQNESMRINGLMQDVYKQNGSSMMPSMGCLTLLIQIPIFSGLYQAVAYSPEISKSVFFGIQLGNPNFWLTMIASALYAVQSLMTLITAPEEQRKTMSTMVVFSPMMTFFISVAAPAGLTLYFFGTGLIMVLQQAILTFGIIPSIRKRLDAEYAKKPPVEVVTPAMFDEDGRINDLAPMPASFAAMQGLRGGSDDGDNASTPGAPTATHTTVGDAEAALRARNAGKQKRE</sequence>
<reference evidence="14 15" key="1">
    <citation type="journal article" date="2015" name="Genome Announc.">
        <title>Expanding the biotechnology potential of lactobacilli through comparative genomics of 213 strains and associated genera.</title>
        <authorList>
            <person name="Sun Z."/>
            <person name="Harris H.M."/>
            <person name="McCann A."/>
            <person name="Guo C."/>
            <person name="Argimon S."/>
            <person name="Zhang W."/>
            <person name="Yang X."/>
            <person name="Jeffery I.B."/>
            <person name="Cooney J.C."/>
            <person name="Kagawa T.F."/>
            <person name="Liu W."/>
            <person name="Song Y."/>
            <person name="Salvetti E."/>
            <person name="Wrobel A."/>
            <person name="Rasinkangas P."/>
            <person name="Parkhill J."/>
            <person name="Rea M.C."/>
            <person name="O'Sullivan O."/>
            <person name="Ritari J."/>
            <person name="Douillard F.P."/>
            <person name="Paul Ross R."/>
            <person name="Yang R."/>
            <person name="Briner A.E."/>
            <person name="Felis G.E."/>
            <person name="de Vos W.M."/>
            <person name="Barrangou R."/>
            <person name="Klaenhammer T.R."/>
            <person name="Caufield P.W."/>
            <person name="Cui Y."/>
            <person name="Zhang H."/>
            <person name="O'Toole P.W."/>
        </authorList>
    </citation>
    <scope>NUCLEOTIDE SEQUENCE [LARGE SCALE GENOMIC DNA]</scope>
    <source>
        <strain evidence="14 15">DSM 20505</strain>
    </source>
</reference>
<evidence type="ECO:0000256" key="9">
    <source>
        <dbReference type="RuleBase" id="RU003945"/>
    </source>
</evidence>
<comment type="caution">
    <text evidence="14">The sequence shown here is derived from an EMBL/GenBank/DDBJ whole genome shotgun (WGS) entry which is preliminary data.</text>
</comment>
<evidence type="ECO:0000256" key="7">
    <source>
        <dbReference type="ARBA" id="ARBA00023136"/>
    </source>
</evidence>
<dbReference type="PROSITE" id="PS51257">
    <property type="entry name" value="PROKAR_LIPOPROTEIN"/>
    <property type="match status" value="1"/>
</dbReference>
<dbReference type="GO" id="GO:0051205">
    <property type="term" value="P:protein insertion into membrane"/>
    <property type="evidence" value="ECO:0007669"/>
    <property type="project" value="TreeGrafter"/>
</dbReference>
<dbReference type="InterPro" id="IPR001708">
    <property type="entry name" value="YidC/ALB3/OXA1/COX18"/>
</dbReference>
<evidence type="ECO:0000259" key="13">
    <source>
        <dbReference type="Pfam" id="PF02096"/>
    </source>
</evidence>
<dbReference type="GO" id="GO:0005886">
    <property type="term" value="C:plasma membrane"/>
    <property type="evidence" value="ECO:0007669"/>
    <property type="project" value="UniProtKB-SubCell"/>
</dbReference>
<organism evidence="14 15">
    <name type="scientific">Lacticaseibacillus sharpeae JCM 1186 = DSM 20505</name>
    <dbReference type="NCBI Taxonomy" id="1291052"/>
    <lineage>
        <taxon>Bacteria</taxon>
        <taxon>Bacillati</taxon>
        <taxon>Bacillota</taxon>
        <taxon>Bacilli</taxon>
        <taxon>Lactobacillales</taxon>
        <taxon>Lactobacillaceae</taxon>
        <taxon>Lacticaseibacillus</taxon>
    </lineage>
</organism>
<dbReference type="AlphaFoldDB" id="A0A0R1ZX00"/>
<dbReference type="STRING" id="1291052.FC18_GL000077"/>
<evidence type="ECO:0000256" key="10">
    <source>
        <dbReference type="SAM" id="MobiDB-lite"/>
    </source>
</evidence>
<dbReference type="Pfam" id="PF02096">
    <property type="entry name" value="60KD_IMP"/>
    <property type="match status" value="1"/>
</dbReference>
<evidence type="ECO:0000313" key="15">
    <source>
        <dbReference type="Proteomes" id="UP000051679"/>
    </source>
</evidence>
<dbReference type="PATRIC" id="fig|1291052.5.peg.79"/>
<feature type="transmembrane region" description="Helical" evidence="11">
    <location>
        <begin position="183"/>
        <end position="204"/>
    </location>
</feature>
<evidence type="ECO:0000313" key="14">
    <source>
        <dbReference type="EMBL" id="KRM56393.1"/>
    </source>
</evidence>
<gene>
    <name evidence="14" type="ORF">FC18_GL000077</name>
</gene>
<evidence type="ECO:0000256" key="2">
    <source>
        <dbReference type="ARBA" id="ARBA00022448"/>
    </source>
</evidence>
<feature type="compositionally biased region" description="Polar residues" evidence="10">
    <location>
        <begin position="313"/>
        <end position="326"/>
    </location>
</feature>
<dbReference type="PANTHER" id="PTHR12428">
    <property type="entry name" value="OXA1"/>
    <property type="match status" value="1"/>
</dbReference>
<keyword evidence="15" id="KW-1185">Reference proteome</keyword>
<feature type="transmembrane region" description="Helical" evidence="11">
    <location>
        <begin position="211"/>
        <end position="230"/>
    </location>
</feature>
<dbReference type="InterPro" id="IPR028055">
    <property type="entry name" value="YidC/Oxa/ALB_C"/>
</dbReference>
<keyword evidence="6 11" id="KW-1133">Transmembrane helix</keyword>
<keyword evidence="8" id="KW-0143">Chaperone</keyword>
<keyword evidence="12" id="KW-0732">Signal</keyword>
<dbReference type="PANTHER" id="PTHR12428:SF65">
    <property type="entry name" value="CYTOCHROME C OXIDASE ASSEMBLY PROTEIN COX18, MITOCHONDRIAL"/>
    <property type="match status" value="1"/>
</dbReference>
<dbReference type="GO" id="GO:0032977">
    <property type="term" value="F:membrane insertase activity"/>
    <property type="evidence" value="ECO:0007669"/>
    <property type="project" value="InterPro"/>
</dbReference>
<keyword evidence="3" id="KW-1003">Cell membrane</keyword>
<dbReference type="Proteomes" id="UP000051679">
    <property type="component" value="Unassembled WGS sequence"/>
</dbReference>
<feature type="domain" description="Membrane insertase YidC/Oxa/ALB C-terminal" evidence="13">
    <location>
        <begin position="65"/>
        <end position="252"/>
    </location>
</feature>
<comment type="similarity">
    <text evidence="9">Belongs to the OXA1/ALB3/YidC family.</text>
</comment>
<evidence type="ECO:0000256" key="8">
    <source>
        <dbReference type="ARBA" id="ARBA00023186"/>
    </source>
</evidence>
<dbReference type="OrthoDB" id="9780552at2"/>
<evidence type="ECO:0000256" key="5">
    <source>
        <dbReference type="ARBA" id="ARBA00022927"/>
    </source>
</evidence>
<dbReference type="RefSeq" id="WP_054677575.1">
    <property type="nucleotide sequence ID" value="NZ_AYYO01000005.1"/>
</dbReference>
<evidence type="ECO:0000256" key="1">
    <source>
        <dbReference type="ARBA" id="ARBA00004651"/>
    </source>
</evidence>
<evidence type="ECO:0000256" key="6">
    <source>
        <dbReference type="ARBA" id="ARBA00022989"/>
    </source>
</evidence>
<evidence type="ECO:0000256" key="12">
    <source>
        <dbReference type="SAM" id="SignalP"/>
    </source>
</evidence>
<dbReference type="GO" id="GO:0015031">
    <property type="term" value="P:protein transport"/>
    <property type="evidence" value="ECO:0007669"/>
    <property type="project" value="UniProtKB-KW"/>
</dbReference>
<feature type="chain" id="PRO_5038945864" evidence="12">
    <location>
        <begin position="23"/>
        <end position="345"/>
    </location>
</feature>
<dbReference type="InterPro" id="IPR047196">
    <property type="entry name" value="YidC_ALB_C"/>
</dbReference>
<name>A0A0R1ZX00_9LACO</name>
<evidence type="ECO:0000256" key="11">
    <source>
        <dbReference type="SAM" id="Phobius"/>
    </source>
</evidence>
<feature type="signal peptide" evidence="12">
    <location>
        <begin position="1"/>
        <end position="22"/>
    </location>
</feature>
<keyword evidence="5" id="KW-0653">Protein transport</keyword>
<feature type="transmembrane region" description="Helical" evidence="11">
    <location>
        <begin position="236"/>
        <end position="257"/>
    </location>
</feature>
<accession>A0A0R1ZX00</accession>
<dbReference type="CDD" id="cd20070">
    <property type="entry name" value="5TM_YidC_Alb3"/>
    <property type="match status" value="1"/>
</dbReference>
<evidence type="ECO:0000256" key="4">
    <source>
        <dbReference type="ARBA" id="ARBA00022692"/>
    </source>
</evidence>